<feature type="region of interest" description="Disordered" evidence="3">
    <location>
        <begin position="1"/>
        <end position="85"/>
    </location>
</feature>
<dbReference type="FunFam" id="1.10.10.10:FF:001087">
    <property type="entry name" value="Heat shock transcription factor"/>
    <property type="match status" value="1"/>
</dbReference>
<feature type="domain" description="HSF-type DNA-binding" evidence="4">
    <location>
        <begin position="96"/>
        <end position="189"/>
    </location>
</feature>
<dbReference type="GO" id="GO:0043565">
    <property type="term" value="F:sequence-specific DNA binding"/>
    <property type="evidence" value="ECO:0007669"/>
    <property type="project" value="InterPro"/>
</dbReference>
<protein>
    <recommendedName>
        <fullName evidence="4">HSF-type DNA-binding domain-containing protein</fullName>
    </recommendedName>
</protein>
<dbReference type="PANTHER" id="PTHR10015:SF206">
    <property type="entry name" value="HSF-TYPE DNA-BINDING DOMAIN-CONTAINING PROTEIN"/>
    <property type="match status" value="1"/>
</dbReference>
<dbReference type="PANTHER" id="PTHR10015">
    <property type="entry name" value="HEAT SHOCK TRANSCRIPTION FACTOR"/>
    <property type="match status" value="1"/>
</dbReference>
<evidence type="ECO:0000256" key="3">
    <source>
        <dbReference type="SAM" id="MobiDB-lite"/>
    </source>
</evidence>
<accession>A0A8T1VYM9</accession>
<feature type="compositionally biased region" description="Polar residues" evidence="3">
    <location>
        <begin position="1"/>
        <end position="22"/>
    </location>
</feature>
<evidence type="ECO:0000256" key="1">
    <source>
        <dbReference type="ARBA" id="ARBA00023125"/>
    </source>
</evidence>
<comment type="similarity">
    <text evidence="2">Belongs to the HSF family.</text>
</comment>
<proteinExistence type="inferred from homology"/>
<evidence type="ECO:0000313" key="6">
    <source>
        <dbReference type="Proteomes" id="UP000694044"/>
    </source>
</evidence>
<feature type="region of interest" description="Disordered" evidence="3">
    <location>
        <begin position="197"/>
        <end position="230"/>
    </location>
</feature>
<keyword evidence="6" id="KW-1185">Reference proteome</keyword>
<feature type="compositionally biased region" description="Low complexity" evidence="3">
    <location>
        <begin position="25"/>
        <end position="37"/>
    </location>
</feature>
<dbReference type="SMART" id="SM00415">
    <property type="entry name" value="HSF"/>
    <property type="match status" value="1"/>
</dbReference>
<sequence length="428" mass="46787">MPTSASVSKKTAEPQVTRSQAEQPAAASDRSSRAAPRGAKRHPAAAIQIPQPSSMKDAASSSSELPPSPPAGNRRPRAQSMQHFSDKCSVPRECCSSGSFVSKLYRMVDTEPSTIVSWCRGGSAFCIVDPKMMAEHCLPKYFRHRRFSSLIRQLNFYSFYRVQEGQLTIYQHSFFRKDRPDLLVHIKRRGAGKAKDPWFDPLANTSSKAPEQSAPSAANLTPMSSAQTPTMTPTPLGLTACYSPMAKPVALDNMSPALKPAMVQACPPSVDLGGSSYLSDGLLKKDVDHAYPLSSALNMKNELLFGDLMDSNLSLTKTSSGLSAPLDIDIQDFLTDDCNITPGQIEDRLCAGMNQNKCAMVSRDCLKFDDPQSLESSPMLTSQEDDESASFENEVLMDLANVEPGAWEVPLSPLNDEEDMMPWLDLCF</sequence>
<feature type="compositionally biased region" description="Low complexity" evidence="3">
    <location>
        <begin position="53"/>
        <end position="65"/>
    </location>
</feature>
<dbReference type="Pfam" id="PF00447">
    <property type="entry name" value="HSF_DNA-bind"/>
    <property type="match status" value="1"/>
</dbReference>
<evidence type="ECO:0000259" key="4">
    <source>
        <dbReference type="SMART" id="SM00415"/>
    </source>
</evidence>
<keyword evidence="1" id="KW-0238">DNA-binding</keyword>
<name>A0A8T1VYM9_9STRA</name>
<gene>
    <name evidence="5" type="ORF">PHYPSEUDO_002002</name>
</gene>
<dbReference type="GO" id="GO:0003700">
    <property type="term" value="F:DNA-binding transcription factor activity"/>
    <property type="evidence" value="ECO:0007669"/>
    <property type="project" value="InterPro"/>
</dbReference>
<organism evidence="5 6">
    <name type="scientific">Phytophthora pseudosyringae</name>
    <dbReference type="NCBI Taxonomy" id="221518"/>
    <lineage>
        <taxon>Eukaryota</taxon>
        <taxon>Sar</taxon>
        <taxon>Stramenopiles</taxon>
        <taxon>Oomycota</taxon>
        <taxon>Peronosporomycetes</taxon>
        <taxon>Peronosporales</taxon>
        <taxon>Peronosporaceae</taxon>
        <taxon>Phytophthora</taxon>
    </lineage>
</organism>
<feature type="compositionally biased region" description="Polar residues" evidence="3">
    <location>
        <begin position="203"/>
        <end position="227"/>
    </location>
</feature>
<dbReference type="Proteomes" id="UP000694044">
    <property type="component" value="Unassembled WGS sequence"/>
</dbReference>
<evidence type="ECO:0000256" key="2">
    <source>
        <dbReference type="RuleBase" id="RU004020"/>
    </source>
</evidence>
<dbReference type="AlphaFoldDB" id="A0A8T1VYM9"/>
<comment type="caution">
    <text evidence="5">The sequence shown here is derived from an EMBL/GenBank/DDBJ whole genome shotgun (WGS) entry which is preliminary data.</text>
</comment>
<reference evidence="5" key="1">
    <citation type="submission" date="2021-02" db="EMBL/GenBank/DDBJ databases">
        <authorList>
            <person name="Palmer J.M."/>
        </authorList>
    </citation>
    <scope>NUCLEOTIDE SEQUENCE</scope>
    <source>
        <strain evidence="5">SCRP734</strain>
    </source>
</reference>
<dbReference type="EMBL" id="JAGDFM010000132">
    <property type="protein sequence ID" value="KAG7384990.1"/>
    <property type="molecule type" value="Genomic_DNA"/>
</dbReference>
<evidence type="ECO:0000313" key="5">
    <source>
        <dbReference type="EMBL" id="KAG7384990.1"/>
    </source>
</evidence>
<dbReference type="OrthoDB" id="60033at2759"/>
<dbReference type="InterPro" id="IPR000232">
    <property type="entry name" value="HSF_DNA-bd"/>
</dbReference>